<dbReference type="Proteomes" id="UP000664169">
    <property type="component" value="Unassembled WGS sequence"/>
</dbReference>
<dbReference type="AlphaFoldDB" id="A0A8H3I6G4"/>
<evidence type="ECO:0000313" key="8">
    <source>
        <dbReference type="EMBL" id="CAF9906638.1"/>
    </source>
</evidence>
<reference evidence="8" key="1">
    <citation type="submission" date="2021-03" db="EMBL/GenBank/DDBJ databases">
        <authorList>
            <person name="Tagirdzhanova G."/>
        </authorList>
    </citation>
    <scope>NUCLEOTIDE SEQUENCE</scope>
</reference>
<evidence type="ECO:0000256" key="4">
    <source>
        <dbReference type="ARBA" id="ARBA00022490"/>
    </source>
</evidence>
<gene>
    <name evidence="8" type="ORF">GOMPHAMPRED_004823</name>
</gene>
<comment type="similarity">
    <text evidence="3">Belongs to the nitroreductase family.</text>
</comment>
<dbReference type="EMBL" id="CAJPDQ010000003">
    <property type="protein sequence ID" value="CAF9906638.1"/>
    <property type="molecule type" value="Genomic_DNA"/>
</dbReference>
<evidence type="ECO:0000256" key="6">
    <source>
        <dbReference type="ARBA" id="ARBA00023242"/>
    </source>
</evidence>
<keyword evidence="4" id="KW-0963">Cytoplasm</keyword>
<accession>A0A8H3I6G4</accession>
<evidence type="ECO:0000313" key="9">
    <source>
        <dbReference type="Proteomes" id="UP000664169"/>
    </source>
</evidence>
<comment type="caution">
    <text evidence="8">The sequence shown here is derived from an EMBL/GenBank/DDBJ whole genome shotgun (WGS) entry which is preliminary data.</text>
</comment>
<dbReference type="GO" id="GO:0034599">
    <property type="term" value="P:cellular response to oxidative stress"/>
    <property type="evidence" value="ECO:0007669"/>
    <property type="project" value="InterPro"/>
</dbReference>
<dbReference type="PANTHER" id="PTHR43035:SF4">
    <property type="entry name" value="NITROREDUCTASE FAMILY PROTEIN (AFU_ORTHOLOGUE AFUA_3G03530)"/>
    <property type="match status" value="1"/>
</dbReference>
<keyword evidence="9" id="KW-1185">Reference proteome</keyword>
<name>A0A8H3I6G4_9LECA</name>
<keyword evidence="5" id="KW-0560">Oxidoreductase</keyword>
<dbReference type="GO" id="GO:0005634">
    <property type="term" value="C:nucleus"/>
    <property type="evidence" value="ECO:0007669"/>
    <property type="project" value="UniProtKB-SubCell"/>
</dbReference>
<dbReference type="GO" id="GO:0016491">
    <property type="term" value="F:oxidoreductase activity"/>
    <property type="evidence" value="ECO:0007669"/>
    <property type="project" value="UniProtKB-KW"/>
</dbReference>
<dbReference type="InterPro" id="IPR000415">
    <property type="entry name" value="Nitroreductase-like"/>
</dbReference>
<evidence type="ECO:0000259" key="7">
    <source>
        <dbReference type="Pfam" id="PF00881"/>
    </source>
</evidence>
<feature type="domain" description="Nitroreductase" evidence="7">
    <location>
        <begin position="14"/>
        <end position="187"/>
    </location>
</feature>
<dbReference type="Pfam" id="PF00881">
    <property type="entry name" value="Nitroreductase"/>
    <property type="match status" value="1"/>
</dbReference>
<evidence type="ECO:0000256" key="5">
    <source>
        <dbReference type="ARBA" id="ARBA00023002"/>
    </source>
</evidence>
<dbReference type="PANTHER" id="PTHR43035">
    <property type="entry name" value="FATTY ACID REPRESSION MUTANT PROTEIN 2-RELATED"/>
    <property type="match status" value="1"/>
</dbReference>
<comment type="subcellular location">
    <subcellularLocation>
        <location evidence="2">Cytoplasm</location>
    </subcellularLocation>
    <subcellularLocation>
        <location evidence="1">Nucleus</location>
    </subcellularLocation>
</comment>
<protein>
    <recommendedName>
        <fullName evidence="7">Nitroreductase domain-containing protein</fullName>
    </recommendedName>
</protein>
<dbReference type="FunFam" id="3.40.109.10:FF:000001">
    <property type="entry name" value="Nitroreductase family"/>
    <property type="match status" value="1"/>
</dbReference>
<evidence type="ECO:0000256" key="1">
    <source>
        <dbReference type="ARBA" id="ARBA00004123"/>
    </source>
</evidence>
<dbReference type="Gene3D" id="3.40.109.10">
    <property type="entry name" value="NADH Oxidase"/>
    <property type="match status" value="1"/>
</dbReference>
<keyword evidence="6" id="KW-0539">Nucleus</keyword>
<organism evidence="8 9">
    <name type="scientific">Gomphillus americanus</name>
    <dbReference type="NCBI Taxonomy" id="1940652"/>
    <lineage>
        <taxon>Eukaryota</taxon>
        <taxon>Fungi</taxon>
        <taxon>Dikarya</taxon>
        <taxon>Ascomycota</taxon>
        <taxon>Pezizomycotina</taxon>
        <taxon>Lecanoromycetes</taxon>
        <taxon>OSLEUM clade</taxon>
        <taxon>Ostropomycetidae</taxon>
        <taxon>Ostropales</taxon>
        <taxon>Graphidaceae</taxon>
        <taxon>Gomphilloideae</taxon>
        <taxon>Gomphillus</taxon>
    </lineage>
</organism>
<dbReference type="CDD" id="cd02140">
    <property type="entry name" value="Frm2-like"/>
    <property type="match status" value="1"/>
</dbReference>
<proteinExistence type="inferred from homology"/>
<evidence type="ECO:0000256" key="2">
    <source>
        <dbReference type="ARBA" id="ARBA00004496"/>
    </source>
</evidence>
<dbReference type="InterPro" id="IPR029479">
    <property type="entry name" value="Nitroreductase"/>
</dbReference>
<sequence length="210" mass="23774">MSTKPSTAEFLKAIEHRRTVYPLTNKVDVSDDRIVEIVQEVLKVSPSSYNTQPMRVAIMLGEEHVKLWKIVREHAMPILQSAGEKVVEMMSSRIDMFSKAYGSITFWTDEDTIKESAKTHQSVAQMFHPWAEHATGMLQLQIWTAIELEGLGANLQHMDAFPPVEAALKKEFGIPESWSMRANMNIGGETAPHPPVPEKKPFEETLKVFK</sequence>
<dbReference type="GO" id="GO:0005737">
    <property type="term" value="C:cytoplasm"/>
    <property type="evidence" value="ECO:0007669"/>
    <property type="project" value="UniProtKB-SubCell"/>
</dbReference>
<dbReference type="SUPFAM" id="SSF55469">
    <property type="entry name" value="FMN-dependent nitroreductase-like"/>
    <property type="match status" value="1"/>
</dbReference>
<dbReference type="InterPro" id="IPR033877">
    <property type="entry name" value="Frm2/Hbn1"/>
</dbReference>
<evidence type="ECO:0000256" key="3">
    <source>
        <dbReference type="ARBA" id="ARBA00007118"/>
    </source>
</evidence>
<dbReference type="OrthoDB" id="2138173at2759"/>